<dbReference type="GO" id="GO:0000127">
    <property type="term" value="C:transcription factor TFIIIC complex"/>
    <property type="evidence" value="ECO:0007669"/>
    <property type="project" value="InterPro"/>
</dbReference>
<dbReference type="InterPro" id="IPR024761">
    <property type="entry name" value="TFIIIC_delta_N"/>
</dbReference>
<dbReference type="Gene3D" id="2.130.10.10">
    <property type="entry name" value="YVTN repeat-like/Quinoprotein amine dehydrogenase"/>
    <property type="match status" value="1"/>
</dbReference>
<organism evidence="3 4">
    <name type="scientific">Dreissena polymorpha</name>
    <name type="common">Zebra mussel</name>
    <name type="synonym">Mytilus polymorpha</name>
    <dbReference type="NCBI Taxonomy" id="45954"/>
    <lineage>
        <taxon>Eukaryota</taxon>
        <taxon>Metazoa</taxon>
        <taxon>Spiralia</taxon>
        <taxon>Lophotrochozoa</taxon>
        <taxon>Mollusca</taxon>
        <taxon>Bivalvia</taxon>
        <taxon>Autobranchia</taxon>
        <taxon>Heteroconchia</taxon>
        <taxon>Euheterodonta</taxon>
        <taxon>Imparidentia</taxon>
        <taxon>Neoheterodontei</taxon>
        <taxon>Myida</taxon>
        <taxon>Dreissenoidea</taxon>
        <taxon>Dreissenidae</taxon>
        <taxon>Dreissena</taxon>
    </lineage>
</organism>
<accession>A0A9D4C4M4</accession>
<dbReference type="InterPro" id="IPR024764">
    <property type="entry name" value="TFIIIC_Znf"/>
</dbReference>
<dbReference type="GO" id="GO:0004402">
    <property type="term" value="F:histone acetyltransferase activity"/>
    <property type="evidence" value="ECO:0007669"/>
    <property type="project" value="InterPro"/>
</dbReference>
<dbReference type="PANTHER" id="PTHR15496:SF2">
    <property type="entry name" value="GENERAL TRANSCRIPTION FACTOR 3C POLYPEPTIDE 4"/>
    <property type="match status" value="1"/>
</dbReference>
<name>A0A9D4C4M4_DREPO</name>
<evidence type="ECO:0000313" key="3">
    <source>
        <dbReference type="EMBL" id="KAH3716939.1"/>
    </source>
</evidence>
<evidence type="ECO:0000313" key="4">
    <source>
        <dbReference type="Proteomes" id="UP000828390"/>
    </source>
</evidence>
<proteinExistence type="predicted"/>
<gene>
    <name evidence="3" type="ORF">DPMN_059673</name>
</gene>
<comment type="caution">
    <text evidence="3">The sequence shown here is derived from an EMBL/GenBank/DDBJ whole genome shotgun (WGS) entry which is preliminary data.</text>
</comment>
<evidence type="ECO:0000259" key="1">
    <source>
        <dbReference type="Pfam" id="PF12657"/>
    </source>
</evidence>
<dbReference type="Proteomes" id="UP000828390">
    <property type="component" value="Unassembled WGS sequence"/>
</dbReference>
<reference evidence="3" key="1">
    <citation type="journal article" date="2019" name="bioRxiv">
        <title>The Genome of the Zebra Mussel, Dreissena polymorpha: A Resource for Invasive Species Research.</title>
        <authorList>
            <person name="McCartney M.A."/>
            <person name="Auch B."/>
            <person name="Kono T."/>
            <person name="Mallez S."/>
            <person name="Zhang Y."/>
            <person name="Obille A."/>
            <person name="Becker A."/>
            <person name="Abrahante J.E."/>
            <person name="Garbe J."/>
            <person name="Badalamenti J.P."/>
            <person name="Herman A."/>
            <person name="Mangelson H."/>
            <person name="Liachko I."/>
            <person name="Sullivan S."/>
            <person name="Sone E.D."/>
            <person name="Koren S."/>
            <person name="Silverstein K.A.T."/>
            <person name="Beckman K.B."/>
            <person name="Gohl D.M."/>
        </authorList>
    </citation>
    <scope>NUCLEOTIDE SEQUENCE</scope>
    <source>
        <strain evidence="3">Duluth1</strain>
        <tissue evidence="3">Whole animal</tissue>
    </source>
</reference>
<reference evidence="3" key="2">
    <citation type="submission" date="2020-11" db="EMBL/GenBank/DDBJ databases">
        <authorList>
            <person name="McCartney M.A."/>
            <person name="Auch B."/>
            <person name="Kono T."/>
            <person name="Mallez S."/>
            <person name="Becker A."/>
            <person name="Gohl D.M."/>
            <person name="Silverstein K.A.T."/>
            <person name="Koren S."/>
            <person name="Bechman K.B."/>
            <person name="Herman A."/>
            <person name="Abrahante J.E."/>
            <person name="Garbe J."/>
        </authorList>
    </citation>
    <scope>NUCLEOTIDE SEQUENCE</scope>
    <source>
        <strain evidence="3">Duluth1</strain>
        <tissue evidence="3">Whole animal</tissue>
    </source>
</reference>
<dbReference type="AlphaFoldDB" id="A0A9D4C4M4"/>
<dbReference type="Pfam" id="PF12657">
    <property type="entry name" value="TFIIIC_delta"/>
    <property type="match status" value="1"/>
</dbReference>
<feature type="domain" description="Transcription factor IIIC putative zinc-finger" evidence="2">
    <location>
        <begin position="647"/>
        <end position="696"/>
    </location>
</feature>
<dbReference type="EMBL" id="JAIWYP010000013">
    <property type="protein sequence ID" value="KAH3716939.1"/>
    <property type="molecule type" value="Genomic_DNA"/>
</dbReference>
<dbReference type="SUPFAM" id="SSF50978">
    <property type="entry name" value="WD40 repeat-like"/>
    <property type="match status" value="1"/>
</dbReference>
<sequence length="726" mass="82220">MAETFSYRNSISTFHAITWSKDNRIAFCTDNSINCLTLSPDVTIANTKPRFVQTLIPSEKEVWDIPQYSIDDHIKFINHLPRELFSEMSADAVMNPFEHFHDSVARRGFKQCVWSPLGMDPLERSILATLSHDHRLCIFSQMDSFIKWQKVAELSLLRCEGIPPPDSCRETANYEKYRDWCYSHISTAVDWYDCLVPGSDPVKKCALLASGMYTGRLVLWRIDTPLRDKSGCSIIQEVDSVHTKQVKCMKWAPDIGALAVAYVDGRVYLLTFDLRCYDSFTIRPRTLCIHGDSDLMPVSSMIYLPQKNESYWLLVNKEQYYLLYLLQHDGNHGDVKVTYSSHLTLDCGLHSAGVFVLDSNIVVTISVDAAINKILLYTETQGISIDADTETQGISIDADTETQDSKVETVAYQLSTDNKHLCLGACISPNKLMVAYVCRPRPGFDHLADITKRRYTYVTLKWIEEANLESPNNVHCIDRLLDISVSLGEADILERYRQSLFVPDLNVTLTLLDERARSSRHGDGDSLLQSELRVLQLKRYNCLVMTNCLRNKILAQLSPLDRDKEKLASQEALLSQFTRHAVALHCIQSLQNYVKGNNSNQDHHRVAALMLQYIEKHSTLLSDRLRQETAVLHKSVETRANREAQAVKCAICAANLTLTDTFTWQCSGGHTLATCPMTILPCELVDYITCSTCKAAVQHPDVIRSFPWIAGNAYRCSLCEERLAVT</sequence>
<dbReference type="InterPro" id="IPR015943">
    <property type="entry name" value="WD40/YVTN_repeat-like_dom_sf"/>
</dbReference>
<keyword evidence="4" id="KW-1185">Reference proteome</keyword>
<dbReference type="Pfam" id="PF12660">
    <property type="entry name" value="zf-TFIIIC"/>
    <property type="match status" value="1"/>
</dbReference>
<dbReference type="InterPro" id="IPR044230">
    <property type="entry name" value="GTF3C4"/>
</dbReference>
<dbReference type="InterPro" id="IPR036322">
    <property type="entry name" value="WD40_repeat_dom_sf"/>
</dbReference>
<feature type="domain" description="Transcription factor IIIC 90kDa subunit N-terminal" evidence="1">
    <location>
        <begin position="19"/>
        <end position="437"/>
    </location>
</feature>
<dbReference type="PANTHER" id="PTHR15496">
    <property type="entry name" value="GENERAL TRANSCRIPTION FACTOR 3C POLYPEPTIDE 4 FAMILY"/>
    <property type="match status" value="1"/>
</dbReference>
<evidence type="ECO:0000259" key="2">
    <source>
        <dbReference type="Pfam" id="PF12660"/>
    </source>
</evidence>
<protein>
    <submittedName>
        <fullName evidence="3">Uncharacterized protein</fullName>
    </submittedName>
</protein>
<dbReference type="GO" id="GO:0006384">
    <property type="term" value="P:transcription initiation at RNA polymerase III promoter"/>
    <property type="evidence" value="ECO:0007669"/>
    <property type="project" value="InterPro"/>
</dbReference>
<dbReference type="OrthoDB" id="6021743at2759"/>